<dbReference type="EMBL" id="MN740975">
    <property type="protein sequence ID" value="QHU20801.1"/>
    <property type="molecule type" value="Genomic_DNA"/>
</dbReference>
<reference evidence="1" key="1">
    <citation type="journal article" date="2020" name="Nature">
        <title>Giant virus diversity and host interactions through global metagenomics.</title>
        <authorList>
            <person name="Schulz F."/>
            <person name="Roux S."/>
            <person name="Paez-Espino D."/>
            <person name="Jungbluth S."/>
            <person name="Walsh D.A."/>
            <person name="Denef V.J."/>
            <person name="McMahon K.D."/>
            <person name="Konstantinidis K.T."/>
            <person name="Eloe-Fadrosh E.A."/>
            <person name="Kyrpides N.C."/>
            <person name="Woyke T."/>
        </authorList>
    </citation>
    <scope>NUCLEOTIDE SEQUENCE</scope>
    <source>
        <strain evidence="1">GVMAG-S-3300013094-100</strain>
    </source>
</reference>
<name>A0A6C0KUA7_9ZZZZ</name>
<sequence>MSMFFADTTDQITLGVQASNQVEVTQFSSTTDEVFMRLYTNNYTNTGVDNLQTGVVIGSSNYDKSGTNLNNLYLGMVTGYSNLQKSVVLQKDRVGINTSSPDAMFQVYGSNVYSNWSSLARFEVVKTDPLNPYPAFVIDANGNVGFGTNTVAGNTVTVKGTLQVDSLQIGAAGSGGSPSLITTQGLQAPAGTAYLQYNNTSFCNVKDMILNNSLYTSNTVFANNFSPFIGSSSIYYSGANLSNISIIYPQQIQFTSQGTASSPALTFQTNANTGIFEPSNNNLAISTSGTEALRVNQNGNVGIGSQSPTVMLDVAGTIASPMILGSNIIQTFTNVANFTFVNGAKITIGVIPPTGNVPITLLFNGNSTQYTYTLKTSTGTVVSSQTINNTSTAYINNYTFSPGTYSLNLTSTTPGVGAGSFFNSNAISTFTVGATDSIGQPNINLSGTPTFSSGSYIYVSGVPYYGYGTTLTFPVSSLTFTNIYNTINPTSPSVITNVVIINGVAFTYSQVFTNFLVANSTNNNTLSVTLNSSETVSTLPISATVYNINYQGGYSTTLISNVSNSGILYLGSAINETYMNVATYPNMPITSVVRQATSSSVVAPAVPAISNLTSFTGGNTISTNDGFYSPYTGFIYSNINNVPRGTYAPTLPNLTGSHSYFSFLITTTAALGSFVINFNSANTTGITNLYVYWVSLGNWYNAKYLYTNTGNSGCGASTYTAPPTGDRYPITLPQGTTLSAYTNIYVSVQFNGSIDTTTLSITNS</sequence>
<evidence type="ECO:0000313" key="1">
    <source>
        <dbReference type="EMBL" id="QHU20801.1"/>
    </source>
</evidence>
<dbReference type="AlphaFoldDB" id="A0A6C0KUA7"/>
<organism evidence="1">
    <name type="scientific">viral metagenome</name>
    <dbReference type="NCBI Taxonomy" id="1070528"/>
    <lineage>
        <taxon>unclassified sequences</taxon>
        <taxon>metagenomes</taxon>
        <taxon>organismal metagenomes</taxon>
    </lineage>
</organism>
<proteinExistence type="predicted"/>
<accession>A0A6C0KUA7</accession>
<protein>
    <submittedName>
        <fullName evidence="1">Uncharacterized protein</fullName>
    </submittedName>
</protein>